<dbReference type="NCBIfam" id="TIGR00633">
    <property type="entry name" value="xth"/>
    <property type="match status" value="1"/>
</dbReference>
<accession>A0A2T5J320</accession>
<feature type="binding site" evidence="6">
    <location>
        <position position="149"/>
    </location>
    <ligand>
        <name>Mg(2+)</name>
        <dbReference type="ChEBI" id="CHEBI:18420"/>
        <label>1</label>
    </ligand>
</feature>
<comment type="caution">
    <text evidence="9">The sequence shown here is derived from an EMBL/GenBank/DDBJ whole genome shotgun (WGS) entry which is preliminary data.</text>
</comment>
<evidence type="ECO:0000256" key="7">
    <source>
        <dbReference type="PIRSR" id="PIRSR604808-3"/>
    </source>
</evidence>
<organism evidence="9 10">
    <name type="scientific">Agitococcus lubricus</name>
    <dbReference type="NCBI Taxonomy" id="1077255"/>
    <lineage>
        <taxon>Bacteria</taxon>
        <taxon>Pseudomonadati</taxon>
        <taxon>Pseudomonadota</taxon>
        <taxon>Gammaproteobacteria</taxon>
        <taxon>Moraxellales</taxon>
        <taxon>Moraxellaceae</taxon>
        <taxon>Agitococcus</taxon>
    </lineage>
</organism>
<dbReference type="InterPro" id="IPR005135">
    <property type="entry name" value="Endo/exonuclease/phosphatase"/>
</dbReference>
<protein>
    <submittedName>
        <fullName evidence="9">Exodeoxyribonuclease-3</fullName>
    </submittedName>
</protein>
<dbReference type="EMBL" id="QAON01000001">
    <property type="protein sequence ID" value="PTQ91017.1"/>
    <property type="molecule type" value="Genomic_DNA"/>
</dbReference>
<dbReference type="GO" id="GO:0008081">
    <property type="term" value="F:phosphoric diester hydrolase activity"/>
    <property type="evidence" value="ECO:0007669"/>
    <property type="project" value="TreeGrafter"/>
</dbReference>
<dbReference type="Proteomes" id="UP000244223">
    <property type="component" value="Unassembled WGS sequence"/>
</dbReference>
<feature type="binding site" evidence="6">
    <location>
        <position position="147"/>
    </location>
    <ligand>
        <name>Mg(2+)</name>
        <dbReference type="ChEBI" id="CHEBI:18420"/>
        <label>1</label>
    </ligand>
</feature>
<feature type="domain" description="Endonuclease/exonuclease/phosphatase" evidence="8">
    <location>
        <begin position="5"/>
        <end position="247"/>
    </location>
</feature>
<keyword evidence="10" id="KW-1185">Reference proteome</keyword>
<proteinExistence type="inferred from homology"/>
<keyword evidence="4 6" id="KW-0460">Magnesium</keyword>
<dbReference type="NCBIfam" id="TIGR00195">
    <property type="entry name" value="exoDNase_III"/>
    <property type="match status" value="1"/>
</dbReference>
<sequence length="256" mass="29105">MRVISVNVNGLRSATSKGFFDWLASSDADVVCLQEIRIQAHQLSFDHQPEGWHVSFFPAQKAGYAGTAIYSKQKPDRIHEGLGFELCDTEGRFLAADFGRLRIASLYLPSGSSSEAAQAKKDAFLTALLPLLRTWRADNQSIILCGDWNIAHKEIDLKNWRGNLKNSGFLPHERAWLDTLFNELGYVDAYRQHSPESTAECYTWWSNRGRAWENNVGWRIDYQIISPDLAATIRHASVYKNQRFSDHAPLIIDYVV</sequence>
<dbReference type="GO" id="GO:0003906">
    <property type="term" value="F:DNA-(apurinic or apyrimidinic site) endonuclease activity"/>
    <property type="evidence" value="ECO:0007669"/>
    <property type="project" value="TreeGrafter"/>
</dbReference>
<dbReference type="PANTHER" id="PTHR22748">
    <property type="entry name" value="AP ENDONUCLEASE"/>
    <property type="match status" value="1"/>
</dbReference>
<feature type="binding site" evidence="6">
    <location>
        <position position="247"/>
    </location>
    <ligand>
        <name>Mg(2+)</name>
        <dbReference type="ChEBI" id="CHEBI:18420"/>
        <label>1</label>
    </ligand>
</feature>
<feature type="active site" evidence="5">
    <location>
        <position position="107"/>
    </location>
</feature>
<evidence type="ECO:0000256" key="4">
    <source>
        <dbReference type="ARBA" id="ARBA00022842"/>
    </source>
</evidence>
<dbReference type="AlphaFoldDB" id="A0A2T5J320"/>
<gene>
    <name evidence="9" type="ORF">C8N29_10189</name>
</gene>
<dbReference type="RefSeq" id="WP_107864046.1">
    <property type="nucleotide sequence ID" value="NZ_QAON01000001.1"/>
</dbReference>
<reference evidence="9 10" key="1">
    <citation type="submission" date="2018-04" db="EMBL/GenBank/DDBJ databases">
        <title>Genomic Encyclopedia of Archaeal and Bacterial Type Strains, Phase II (KMG-II): from individual species to whole genera.</title>
        <authorList>
            <person name="Goeker M."/>
        </authorList>
    </citation>
    <scope>NUCLEOTIDE SEQUENCE [LARGE SCALE GENOMIC DNA]</scope>
    <source>
        <strain evidence="9 10">DSM 5822</strain>
    </source>
</reference>
<dbReference type="Pfam" id="PF03372">
    <property type="entry name" value="Exo_endo_phos"/>
    <property type="match status" value="1"/>
</dbReference>
<feature type="site" description="Transition state stabilizer" evidence="7">
    <location>
        <position position="149"/>
    </location>
</feature>
<keyword evidence="3" id="KW-0378">Hydrolase</keyword>
<evidence type="ECO:0000313" key="9">
    <source>
        <dbReference type="EMBL" id="PTQ91017.1"/>
    </source>
</evidence>
<feature type="site" description="Interaction with DNA substrate" evidence="7">
    <location>
        <position position="247"/>
    </location>
</feature>
<feature type="site" description="Important for catalytic activity" evidence="7">
    <location>
        <position position="221"/>
    </location>
</feature>
<dbReference type="GO" id="GO:0006284">
    <property type="term" value="P:base-excision repair"/>
    <property type="evidence" value="ECO:0007669"/>
    <property type="project" value="TreeGrafter"/>
</dbReference>
<evidence type="ECO:0000313" key="10">
    <source>
        <dbReference type="Proteomes" id="UP000244223"/>
    </source>
</evidence>
<feature type="binding site" evidence="6">
    <location>
        <position position="7"/>
    </location>
    <ligand>
        <name>Mg(2+)</name>
        <dbReference type="ChEBI" id="CHEBI:18420"/>
        <label>1</label>
    </ligand>
</feature>
<dbReference type="SUPFAM" id="SSF56219">
    <property type="entry name" value="DNase I-like"/>
    <property type="match status" value="1"/>
</dbReference>
<evidence type="ECO:0000256" key="6">
    <source>
        <dbReference type="PIRSR" id="PIRSR604808-2"/>
    </source>
</evidence>
<feature type="binding site" evidence="6">
    <location>
        <position position="35"/>
    </location>
    <ligand>
        <name>Mg(2+)</name>
        <dbReference type="ChEBI" id="CHEBI:18420"/>
        <label>1</label>
    </ligand>
</feature>
<dbReference type="InterPro" id="IPR004808">
    <property type="entry name" value="AP_endonuc_1"/>
</dbReference>
<dbReference type="OrthoDB" id="9803914at2"/>
<evidence type="ECO:0000259" key="8">
    <source>
        <dbReference type="Pfam" id="PF03372"/>
    </source>
</evidence>
<name>A0A2T5J320_9GAMM</name>
<dbReference type="InterPro" id="IPR036691">
    <property type="entry name" value="Endo/exonu/phosph_ase_sf"/>
</dbReference>
<evidence type="ECO:0000256" key="2">
    <source>
        <dbReference type="ARBA" id="ARBA00022723"/>
    </source>
</evidence>
<comment type="cofactor">
    <cofactor evidence="6">
        <name>Mg(2+)</name>
        <dbReference type="ChEBI" id="CHEBI:18420"/>
    </cofactor>
    <cofactor evidence="6">
        <name>Mn(2+)</name>
        <dbReference type="ChEBI" id="CHEBI:29035"/>
    </cofactor>
    <text evidence="6">Probably binds two magnesium or manganese ions per subunit.</text>
</comment>
<evidence type="ECO:0000256" key="1">
    <source>
        <dbReference type="ARBA" id="ARBA00007092"/>
    </source>
</evidence>
<evidence type="ECO:0000256" key="5">
    <source>
        <dbReference type="PIRSR" id="PIRSR604808-1"/>
    </source>
</evidence>
<feature type="binding site" evidence="6">
    <location>
        <position position="246"/>
    </location>
    <ligand>
        <name>Mg(2+)</name>
        <dbReference type="ChEBI" id="CHEBI:18420"/>
        <label>1</label>
    </ligand>
</feature>
<dbReference type="FunFam" id="3.60.10.10:FF:000026">
    <property type="entry name" value="Exodeoxyribonuclease III"/>
    <property type="match status" value="1"/>
</dbReference>
<dbReference type="CDD" id="cd10281">
    <property type="entry name" value="Nape_like_AP-endo"/>
    <property type="match status" value="1"/>
</dbReference>
<dbReference type="GO" id="GO:0046872">
    <property type="term" value="F:metal ion binding"/>
    <property type="evidence" value="ECO:0007669"/>
    <property type="project" value="UniProtKB-KW"/>
</dbReference>
<dbReference type="GO" id="GO:0008311">
    <property type="term" value="F:double-stranded DNA 3'-5' DNA exonuclease activity"/>
    <property type="evidence" value="ECO:0007669"/>
    <property type="project" value="TreeGrafter"/>
</dbReference>
<dbReference type="PANTHER" id="PTHR22748:SF6">
    <property type="entry name" value="DNA-(APURINIC OR APYRIMIDINIC SITE) ENDONUCLEASE"/>
    <property type="match status" value="1"/>
</dbReference>
<feature type="active site" description="Proton acceptor" evidence="5">
    <location>
        <position position="247"/>
    </location>
</feature>
<feature type="active site" description="Proton donor/acceptor" evidence="5">
    <location>
        <position position="147"/>
    </location>
</feature>
<keyword evidence="2 6" id="KW-0479">Metal-binding</keyword>
<dbReference type="PROSITE" id="PS51435">
    <property type="entry name" value="AP_NUCLEASE_F1_4"/>
    <property type="match status" value="1"/>
</dbReference>
<comment type="similarity">
    <text evidence="1">Belongs to the DNA repair enzymes AP/ExoA family.</text>
</comment>
<dbReference type="Gene3D" id="3.60.10.10">
    <property type="entry name" value="Endonuclease/exonuclease/phosphatase"/>
    <property type="match status" value="1"/>
</dbReference>
<evidence type="ECO:0000256" key="3">
    <source>
        <dbReference type="ARBA" id="ARBA00022801"/>
    </source>
</evidence>
<keyword evidence="6" id="KW-0464">Manganese</keyword>